<protein>
    <recommendedName>
        <fullName evidence="7">Lipoprotein</fullName>
    </recommendedName>
</protein>
<gene>
    <name evidence="1" type="ORF">ERS852397_01772</name>
    <name evidence="3" type="ORF">F2Z09_16565</name>
    <name evidence="2" type="ORF">F2Z22_18240</name>
</gene>
<reference evidence="5 6" key="2">
    <citation type="journal article" date="2019" name="Nat. Med.">
        <title>A library of human gut bacterial isolates paired with longitudinal multiomics data enables mechanistic microbiome research.</title>
        <authorList>
            <person name="Poyet M."/>
            <person name="Groussin M."/>
            <person name="Gibbons S.M."/>
            <person name="Avila-Pacheco J."/>
            <person name="Jiang X."/>
            <person name="Kearney S.M."/>
            <person name="Perrotta A.R."/>
            <person name="Berdy B."/>
            <person name="Zhao S."/>
            <person name="Lieberman T.D."/>
            <person name="Swanson P.K."/>
            <person name="Smith M."/>
            <person name="Roesemann S."/>
            <person name="Alexander J.E."/>
            <person name="Rich S.A."/>
            <person name="Livny J."/>
            <person name="Vlamakis H."/>
            <person name="Clish C."/>
            <person name="Bullock K."/>
            <person name="Deik A."/>
            <person name="Scott J."/>
            <person name="Pierce K.A."/>
            <person name="Xavier R.J."/>
            <person name="Alm E.J."/>
        </authorList>
    </citation>
    <scope>NUCLEOTIDE SEQUENCE [LARGE SCALE GENOMIC DNA]</scope>
    <source>
        <strain evidence="3 6">BIOML-A2</strain>
        <strain evidence="2 5">BIOML-A6</strain>
    </source>
</reference>
<dbReference type="EMBL" id="CYZH01000008">
    <property type="protein sequence ID" value="CUO31893.1"/>
    <property type="molecule type" value="Genomic_DNA"/>
</dbReference>
<dbReference type="GeneID" id="92989853"/>
<evidence type="ECO:0008006" key="7">
    <source>
        <dbReference type="Google" id="ProtNLM"/>
    </source>
</evidence>
<dbReference type="Proteomes" id="UP000421791">
    <property type="component" value="Unassembled WGS sequence"/>
</dbReference>
<dbReference type="Proteomes" id="UP000095517">
    <property type="component" value="Unassembled WGS sequence"/>
</dbReference>
<evidence type="ECO:0000313" key="2">
    <source>
        <dbReference type="EMBL" id="KAA5227895.1"/>
    </source>
</evidence>
<reference evidence="1 4" key="1">
    <citation type="submission" date="2015-09" db="EMBL/GenBank/DDBJ databases">
        <authorList>
            <consortium name="Pathogen Informatics"/>
        </authorList>
    </citation>
    <scope>NUCLEOTIDE SEQUENCE [LARGE SCALE GENOMIC DNA]</scope>
    <source>
        <strain evidence="1 4">2789STDY5608840</strain>
    </source>
</reference>
<organism evidence="1 4">
    <name type="scientific">Bacteroides finegoldii</name>
    <dbReference type="NCBI Taxonomy" id="338188"/>
    <lineage>
        <taxon>Bacteria</taxon>
        <taxon>Pseudomonadati</taxon>
        <taxon>Bacteroidota</taxon>
        <taxon>Bacteroidia</taxon>
        <taxon>Bacteroidales</taxon>
        <taxon>Bacteroidaceae</taxon>
        <taxon>Bacteroides</taxon>
    </lineage>
</organism>
<dbReference type="PROSITE" id="PS51257">
    <property type="entry name" value="PROKAR_LIPOPROTEIN"/>
    <property type="match status" value="1"/>
</dbReference>
<evidence type="ECO:0000313" key="5">
    <source>
        <dbReference type="Proteomes" id="UP000421791"/>
    </source>
</evidence>
<dbReference type="EMBL" id="VWAK01000041">
    <property type="protein sequence ID" value="KAA5227895.1"/>
    <property type="molecule type" value="Genomic_DNA"/>
</dbReference>
<evidence type="ECO:0000313" key="6">
    <source>
        <dbReference type="Proteomes" id="UP000440198"/>
    </source>
</evidence>
<evidence type="ECO:0000313" key="4">
    <source>
        <dbReference type="Proteomes" id="UP000095517"/>
    </source>
</evidence>
<proteinExistence type="predicted"/>
<dbReference type="Proteomes" id="UP000440198">
    <property type="component" value="Unassembled WGS sequence"/>
</dbReference>
<dbReference type="STRING" id="338188.ERS852397_01772"/>
<keyword evidence="6" id="KW-1185">Reference proteome</keyword>
<dbReference type="AlphaFoldDB" id="A0A174E285"/>
<dbReference type="RefSeq" id="WP_007748600.1">
    <property type="nucleotide sequence ID" value="NZ_CABIXA010000008.1"/>
</dbReference>
<accession>A0A174E285</accession>
<evidence type="ECO:0000313" key="3">
    <source>
        <dbReference type="EMBL" id="KAA5254159.1"/>
    </source>
</evidence>
<sequence length="142" mass="16778">MKRLCIPLVCSVFFFLTGCVEKSGYYEEGEDNIISLICDVVWVGEKVVYDTEETAQDIYRFRRDGTCTRTIVVTGKDGEESQSEIYYRWAFYNQSSNTIYFGEDHYWDIEELTTAKFAVYDRWGEYGSLDMSREYREFTPLK</sequence>
<name>A0A174E285_9BACE</name>
<dbReference type="EMBL" id="VWAG01000038">
    <property type="protein sequence ID" value="KAA5254159.1"/>
    <property type="molecule type" value="Genomic_DNA"/>
</dbReference>
<evidence type="ECO:0000313" key="1">
    <source>
        <dbReference type="EMBL" id="CUO31893.1"/>
    </source>
</evidence>